<dbReference type="GO" id="GO:0008168">
    <property type="term" value="F:methyltransferase activity"/>
    <property type="evidence" value="ECO:0007669"/>
    <property type="project" value="UniProtKB-KW"/>
</dbReference>
<comment type="catalytic activity">
    <reaction evidence="4">
        <text>5-hydroxyuridine(34) in tRNA + S-adenosyl-L-methionine = 5-methoxyuridine(34) in tRNA + S-adenosyl-L-homocysteine + H(+)</text>
        <dbReference type="Rhea" id="RHEA:60524"/>
        <dbReference type="Rhea" id="RHEA-COMP:13381"/>
        <dbReference type="Rhea" id="RHEA-COMP:15591"/>
        <dbReference type="ChEBI" id="CHEBI:15378"/>
        <dbReference type="ChEBI" id="CHEBI:57856"/>
        <dbReference type="ChEBI" id="CHEBI:59789"/>
        <dbReference type="ChEBI" id="CHEBI:136877"/>
        <dbReference type="ChEBI" id="CHEBI:143860"/>
    </reaction>
</comment>
<name>A0ABW3EA13_9LACO</name>
<dbReference type="InterPro" id="IPR029063">
    <property type="entry name" value="SAM-dependent_MTases_sf"/>
</dbReference>
<proteinExistence type="inferred from homology"/>
<comment type="caution">
    <text evidence="4">Lacks conserved residue(s) required for the propagation of feature annotation.</text>
</comment>
<sequence>MHNEMMHRPVVKPEVLAFLRQQTTQLTGALGELEKKAHADGVPVIPHETVTFMQTLINLQRPRTVLEVGTAIGFSASLFATCMGPTGQVTSIDRYPLMLEHARANIARLGLEKQINLLAGDAADILPTLTPSYDLIFMDSAKAKYLDFLDDCLRLLATDGVLLIDDVLQGGTVFAAKTTIAHRNQAIHRKLNQLLERVFNEPTLIATLLPLGDGLLLITKKH</sequence>
<evidence type="ECO:0000313" key="5">
    <source>
        <dbReference type="EMBL" id="MFD0897154.1"/>
    </source>
</evidence>
<feature type="binding site" evidence="4">
    <location>
        <position position="45"/>
    </location>
    <ligand>
        <name>S-adenosyl-L-methionine</name>
        <dbReference type="ChEBI" id="CHEBI:59789"/>
    </ligand>
</feature>
<dbReference type="Gene3D" id="3.40.50.150">
    <property type="entry name" value="Vaccinia Virus protein VP39"/>
    <property type="match status" value="1"/>
</dbReference>
<feature type="binding site" evidence="4">
    <location>
        <begin position="121"/>
        <end position="122"/>
    </location>
    <ligand>
        <name>S-adenosyl-L-methionine</name>
        <dbReference type="ChEBI" id="CHEBI:59789"/>
    </ligand>
</feature>
<keyword evidence="1 4" id="KW-0489">Methyltransferase</keyword>
<comment type="function">
    <text evidence="4">Catalyzes the methylation of 5-hydroxyuridine (ho5U) to form 5-methoxyuridine (mo5U) at position 34 in tRNAs.</text>
</comment>
<comment type="caution">
    <text evidence="5">The sequence shown here is derived from an EMBL/GenBank/DDBJ whole genome shotgun (WGS) entry which is preliminary data.</text>
</comment>
<protein>
    <recommendedName>
        <fullName evidence="4">tRNA 5-hydroxyuridine methyltransferase</fullName>
        <ecNumber evidence="4">2.1.1.-</ecNumber>
    </recommendedName>
    <alternativeName>
        <fullName evidence="4">ho5U methyltransferase</fullName>
    </alternativeName>
</protein>
<accession>A0ABW3EA13</accession>
<feature type="binding site" evidence="4">
    <location>
        <position position="75"/>
    </location>
    <ligand>
        <name>S-adenosyl-L-methionine</name>
        <dbReference type="ChEBI" id="CHEBI:59789"/>
    </ligand>
</feature>
<feature type="binding site" evidence="4">
    <location>
        <position position="139"/>
    </location>
    <ligand>
        <name>S-adenosyl-L-methionine</name>
        <dbReference type="ChEBI" id="CHEBI:59789"/>
    </ligand>
</feature>
<evidence type="ECO:0000256" key="1">
    <source>
        <dbReference type="ARBA" id="ARBA00022603"/>
    </source>
</evidence>
<keyword evidence="4" id="KW-0819">tRNA processing</keyword>
<keyword evidence="6" id="KW-1185">Reference proteome</keyword>
<dbReference type="Pfam" id="PF01596">
    <property type="entry name" value="Methyltransf_3"/>
    <property type="match status" value="1"/>
</dbReference>
<dbReference type="HAMAP" id="MF_02217">
    <property type="entry name" value="TrmR_methyltr"/>
    <property type="match status" value="1"/>
</dbReference>
<dbReference type="InterPro" id="IPR050362">
    <property type="entry name" value="Cation-dep_OMT"/>
</dbReference>
<dbReference type="PANTHER" id="PTHR10509:SF14">
    <property type="entry name" value="CAFFEOYL-COA O-METHYLTRANSFERASE 3-RELATED"/>
    <property type="match status" value="1"/>
</dbReference>
<dbReference type="PANTHER" id="PTHR10509">
    <property type="entry name" value="O-METHYLTRANSFERASE-RELATED"/>
    <property type="match status" value="1"/>
</dbReference>
<dbReference type="InterPro" id="IPR002935">
    <property type="entry name" value="SAM_O-MeTrfase"/>
</dbReference>
<dbReference type="GO" id="GO:0032259">
    <property type="term" value="P:methylation"/>
    <property type="evidence" value="ECO:0007669"/>
    <property type="project" value="UniProtKB-KW"/>
</dbReference>
<comment type="subunit">
    <text evidence="4">Homodimer.</text>
</comment>
<dbReference type="CDD" id="cd02440">
    <property type="entry name" value="AdoMet_MTases"/>
    <property type="match status" value="1"/>
</dbReference>
<dbReference type="RefSeq" id="WP_137637696.1">
    <property type="nucleotide sequence ID" value="NZ_BJDN01000011.1"/>
</dbReference>
<dbReference type="SUPFAM" id="SSF53335">
    <property type="entry name" value="S-adenosyl-L-methionine-dependent methyltransferases"/>
    <property type="match status" value="1"/>
</dbReference>
<dbReference type="InterPro" id="IPR043675">
    <property type="entry name" value="TrmR_methyltr"/>
</dbReference>
<dbReference type="PROSITE" id="PS51682">
    <property type="entry name" value="SAM_OMT_I"/>
    <property type="match status" value="1"/>
</dbReference>
<dbReference type="Proteomes" id="UP001597104">
    <property type="component" value="Unassembled WGS sequence"/>
</dbReference>
<reference evidence="6" key="1">
    <citation type="journal article" date="2019" name="Int. J. Syst. Evol. Microbiol.">
        <title>The Global Catalogue of Microorganisms (GCM) 10K type strain sequencing project: providing services to taxonomists for standard genome sequencing and annotation.</title>
        <authorList>
            <consortium name="The Broad Institute Genomics Platform"/>
            <consortium name="The Broad Institute Genome Sequencing Center for Infectious Disease"/>
            <person name="Wu L."/>
            <person name="Ma J."/>
        </authorList>
    </citation>
    <scope>NUCLEOTIDE SEQUENCE [LARGE SCALE GENOMIC DNA]</scope>
    <source>
        <strain evidence="6">CCM 8925</strain>
    </source>
</reference>
<comment type="similarity">
    <text evidence="4">Belongs to the class I-like SAM-binding methyltransferase superfamily. Cation-dependent O-methyltransferase family.</text>
</comment>
<evidence type="ECO:0000256" key="3">
    <source>
        <dbReference type="ARBA" id="ARBA00022691"/>
    </source>
</evidence>
<evidence type="ECO:0000313" key="6">
    <source>
        <dbReference type="Proteomes" id="UP001597104"/>
    </source>
</evidence>
<dbReference type="EMBL" id="JBHTIO010000028">
    <property type="protein sequence ID" value="MFD0897154.1"/>
    <property type="molecule type" value="Genomic_DNA"/>
</dbReference>
<gene>
    <name evidence="4" type="primary">trmR</name>
    <name evidence="5" type="ORF">ACFQZ7_05310</name>
</gene>
<evidence type="ECO:0000256" key="4">
    <source>
        <dbReference type="HAMAP-Rule" id="MF_02217"/>
    </source>
</evidence>
<evidence type="ECO:0000256" key="2">
    <source>
        <dbReference type="ARBA" id="ARBA00022679"/>
    </source>
</evidence>
<keyword evidence="3 4" id="KW-0949">S-adenosyl-L-methionine</keyword>
<feature type="binding site" evidence="4">
    <location>
        <position position="93"/>
    </location>
    <ligand>
        <name>S-adenosyl-L-methionine</name>
        <dbReference type="ChEBI" id="CHEBI:59789"/>
    </ligand>
</feature>
<organism evidence="5 6">
    <name type="scientific">Loigolactobacillus binensis</name>
    <dbReference type="NCBI Taxonomy" id="2559922"/>
    <lineage>
        <taxon>Bacteria</taxon>
        <taxon>Bacillati</taxon>
        <taxon>Bacillota</taxon>
        <taxon>Bacilli</taxon>
        <taxon>Lactobacillales</taxon>
        <taxon>Lactobacillaceae</taxon>
        <taxon>Loigolactobacillus</taxon>
    </lineage>
</organism>
<dbReference type="EC" id="2.1.1.-" evidence="4"/>
<keyword evidence="2 4" id="KW-0808">Transferase</keyword>